<dbReference type="AlphaFoldDB" id="Q179A5"/>
<evidence type="ECO:0000313" key="1">
    <source>
        <dbReference type="EMBL" id="EAT42814.1"/>
    </source>
</evidence>
<dbReference type="HOGENOM" id="CLU_1166679_0_0_1"/>
<dbReference type="VEuPathDB" id="VectorBase:AAEL005694"/>
<dbReference type="Proteomes" id="UP000682892">
    <property type="component" value="Unassembled WGS sequence"/>
</dbReference>
<dbReference type="Pfam" id="PF03392">
    <property type="entry name" value="OS-D"/>
    <property type="match status" value="1"/>
</dbReference>
<proteinExistence type="predicted"/>
<dbReference type="eggNOG" id="ENOG502S48A">
    <property type="taxonomic scope" value="Eukaryota"/>
</dbReference>
<dbReference type="EMBL" id="CH477355">
    <property type="protein sequence ID" value="EAT42814.1"/>
    <property type="molecule type" value="Genomic_DNA"/>
</dbReference>
<protein>
    <submittedName>
        <fullName evidence="1">AAEL005698-PA</fullName>
    </submittedName>
</protein>
<dbReference type="PhylomeDB" id="Q179A5"/>
<gene>
    <name evidence="1" type="ORF">AaeL_AAEL005698</name>
</gene>
<accession>Q179A5</accession>
<dbReference type="InterPro" id="IPR005055">
    <property type="entry name" value="A10/PebIII"/>
</dbReference>
<dbReference type="PANTHER" id="PTHR11257">
    <property type="entry name" value="CHEMOSENSORY PROTEIN-RELATED"/>
    <property type="match status" value="1"/>
</dbReference>
<name>Q179A5_AEDAE</name>
<reference evidence="1" key="2">
    <citation type="journal article" date="2007" name="Science">
        <title>Genome sequence of Aedes aegypti, a major arbovirus vector.</title>
        <authorList>
            <person name="Nene V."/>
            <person name="Wortman J.R."/>
            <person name="Lawson D."/>
            <person name="Haas B."/>
            <person name="Kodira C."/>
            <person name="Tu Z.J."/>
            <person name="Loftus B."/>
            <person name="Xi Z."/>
            <person name="Megy K."/>
            <person name="Grabherr M."/>
            <person name="Ren Q."/>
            <person name="Zdobnov E.M."/>
            <person name="Lobo N.F."/>
            <person name="Campbell K.S."/>
            <person name="Brown S.E."/>
            <person name="Bonaldo M.F."/>
            <person name="Zhu J."/>
            <person name="Sinkins S.P."/>
            <person name="Hogenkamp D.G."/>
            <person name="Amedeo P."/>
            <person name="Arensburger P."/>
            <person name="Atkinson P.W."/>
            <person name="Bidwell S."/>
            <person name="Biedler J."/>
            <person name="Birney E."/>
            <person name="Bruggner R.V."/>
            <person name="Costas J."/>
            <person name="Coy M.R."/>
            <person name="Crabtree J."/>
            <person name="Crawford M."/>
            <person name="Debruyn B."/>
            <person name="Decaprio D."/>
            <person name="Eiglmeier K."/>
            <person name="Eisenstadt E."/>
            <person name="El-Dorry H."/>
            <person name="Gelbart W.M."/>
            <person name="Gomes S.L."/>
            <person name="Hammond M."/>
            <person name="Hannick L.I."/>
            <person name="Hogan J.R."/>
            <person name="Holmes M.H."/>
            <person name="Jaffe D."/>
            <person name="Johnston J.S."/>
            <person name="Kennedy R.C."/>
            <person name="Koo H."/>
            <person name="Kravitz S."/>
            <person name="Kriventseva E.V."/>
            <person name="Kulp D."/>
            <person name="Labutti K."/>
            <person name="Lee E."/>
            <person name="Li S."/>
            <person name="Lovin D.D."/>
            <person name="Mao C."/>
            <person name="Mauceli E."/>
            <person name="Menck C.F."/>
            <person name="Miller J.R."/>
            <person name="Montgomery P."/>
            <person name="Mori A."/>
            <person name="Nascimento A.L."/>
            <person name="Naveira H.F."/>
            <person name="Nusbaum C."/>
            <person name="O'leary S."/>
            <person name="Orvis J."/>
            <person name="Pertea M."/>
            <person name="Quesneville H."/>
            <person name="Reidenbach K.R."/>
            <person name="Rogers Y.H."/>
            <person name="Roth C.W."/>
            <person name="Schneider J.R."/>
            <person name="Schatz M."/>
            <person name="Shumway M."/>
            <person name="Stanke M."/>
            <person name="Stinson E.O."/>
            <person name="Tubio J.M."/>
            <person name="Vanzee J.P."/>
            <person name="Verjovski-Almeida S."/>
            <person name="Werner D."/>
            <person name="White O."/>
            <person name="Wyder S."/>
            <person name="Zeng Q."/>
            <person name="Zhao Q."/>
            <person name="Zhao Y."/>
            <person name="Hill C.A."/>
            <person name="Raikhel A.S."/>
            <person name="Soares M.B."/>
            <person name="Knudson D.L."/>
            <person name="Lee N.H."/>
            <person name="Galagan J."/>
            <person name="Salzberg S.L."/>
            <person name="Paulsen I.T."/>
            <person name="Dimopoulos G."/>
            <person name="Collins F.H."/>
            <person name="Birren B."/>
            <person name="Fraser-Liggett C.M."/>
            <person name="Severson D.W."/>
        </authorList>
    </citation>
    <scope>NUCLEOTIDE SEQUENCE [LARGE SCALE GENOMIC DNA]</scope>
    <source>
        <strain evidence="1">Liverpool</strain>
    </source>
</reference>
<reference evidence="1" key="1">
    <citation type="submission" date="2005-10" db="EMBL/GenBank/DDBJ databases">
        <authorList>
            <person name="Loftus B.J."/>
            <person name="Nene V.M."/>
            <person name="Hannick L.I."/>
            <person name="Bidwell S."/>
            <person name="Haas B."/>
            <person name="Amedeo P."/>
            <person name="Orvis J."/>
            <person name="Wortman J.R."/>
            <person name="White O.R."/>
            <person name="Salzberg S."/>
            <person name="Shumway M."/>
            <person name="Koo H."/>
            <person name="Zhao Y."/>
            <person name="Holmes M."/>
            <person name="Miller J."/>
            <person name="Schatz M."/>
            <person name="Pop M."/>
            <person name="Pai G."/>
            <person name="Utterback T."/>
            <person name="Rogers Y.-H."/>
            <person name="Kravitz S."/>
            <person name="Fraser C.M."/>
        </authorList>
    </citation>
    <scope>NUCLEOTIDE SEQUENCE</scope>
    <source>
        <strain evidence="1">Liverpool</strain>
    </source>
</reference>
<reference evidence="1" key="3">
    <citation type="submission" date="2012-09" db="EMBL/GenBank/DDBJ databases">
        <authorList>
            <consortium name="VectorBase"/>
        </authorList>
    </citation>
    <scope>NUCLEOTIDE SEQUENCE</scope>
    <source>
        <strain evidence="1">Liverpool</strain>
    </source>
</reference>
<dbReference type="PaxDb" id="7159-AAEL005698-PA"/>
<dbReference type="PANTHER" id="PTHR11257:SF12">
    <property type="entry name" value="EJACULATORY BULB-SPECIFIC PROTEIN 3-RELATED"/>
    <property type="match status" value="1"/>
</dbReference>
<dbReference type="InterPro" id="IPR036682">
    <property type="entry name" value="OS_D_A10/PebIII_sf"/>
</dbReference>
<sequence length="238" mass="27103">MKSSDNGRSSADQKQFSSCVSILSLSQDEEDFNESSDYYNSTKRRACQAKKFIYRYLEHKVLELGRHVRVKRGKTALKGLLRFVPGVKKSSKAKGYDHLITDEERSRSTSKSTTMKIVILCALVAMAIAQDSYPTKYDNIDVDEILNSDRLFKNYFNCLMEAGPCTPEGNELKKYLPDAISTGCTKCNEKQREVTAKVAKFLIEQRPNEWNALRGKYDPDNTFAEKYKDEAAKFGIKL</sequence>
<dbReference type="STRING" id="7159.Q179A5"/>
<evidence type="ECO:0000313" key="2">
    <source>
        <dbReference type="Proteomes" id="UP000682892"/>
    </source>
</evidence>
<dbReference type="SUPFAM" id="SSF100910">
    <property type="entry name" value="Chemosensory protein Csp2"/>
    <property type="match status" value="1"/>
</dbReference>
<dbReference type="Gene3D" id="1.10.2080.10">
    <property type="entry name" value="Insect odorant-binding protein A10/Ejaculatory bulb-specific protein 3"/>
    <property type="match status" value="1"/>
</dbReference>
<organism evidence="1 2">
    <name type="scientific">Aedes aegypti</name>
    <name type="common">Yellowfever mosquito</name>
    <name type="synonym">Culex aegypti</name>
    <dbReference type="NCBI Taxonomy" id="7159"/>
    <lineage>
        <taxon>Eukaryota</taxon>
        <taxon>Metazoa</taxon>
        <taxon>Ecdysozoa</taxon>
        <taxon>Arthropoda</taxon>
        <taxon>Hexapoda</taxon>
        <taxon>Insecta</taxon>
        <taxon>Pterygota</taxon>
        <taxon>Neoptera</taxon>
        <taxon>Endopterygota</taxon>
        <taxon>Diptera</taxon>
        <taxon>Nematocera</taxon>
        <taxon>Culicoidea</taxon>
        <taxon>Culicidae</taxon>
        <taxon>Culicinae</taxon>
        <taxon>Aedini</taxon>
        <taxon>Aedes</taxon>
        <taxon>Stegomyia</taxon>
    </lineage>
</organism>